<feature type="transmembrane region" description="Helical" evidence="2">
    <location>
        <begin position="126"/>
        <end position="145"/>
    </location>
</feature>
<keyword evidence="2" id="KW-0472">Membrane</keyword>
<protein>
    <recommendedName>
        <fullName evidence="5">Integral membrane protein</fullName>
    </recommendedName>
</protein>
<feature type="transmembrane region" description="Helical" evidence="2">
    <location>
        <begin position="157"/>
        <end position="177"/>
    </location>
</feature>
<feature type="compositionally biased region" description="Basic and acidic residues" evidence="1">
    <location>
        <begin position="16"/>
        <end position="40"/>
    </location>
</feature>
<name>A0AAU0PYV3_9CORY</name>
<feature type="region of interest" description="Disordered" evidence="1">
    <location>
        <begin position="1"/>
        <end position="43"/>
    </location>
</feature>
<keyword evidence="4" id="KW-1185">Reference proteome</keyword>
<dbReference type="KEGG" id="cpsk:Q0N40_07915"/>
<evidence type="ECO:0000256" key="1">
    <source>
        <dbReference type="SAM" id="MobiDB-lite"/>
    </source>
</evidence>
<dbReference type="AlphaFoldDB" id="A0AAU0PYV3"/>
<evidence type="ECO:0000313" key="4">
    <source>
        <dbReference type="Proteomes" id="UP001174314"/>
    </source>
</evidence>
<feature type="compositionally biased region" description="Basic residues" evidence="1">
    <location>
        <begin position="1"/>
        <end position="10"/>
    </location>
</feature>
<evidence type="ECO:0000313" key="3">
    <source>
        <dbReference type="EMBL" id="WPF24457.1"/>
    </source>
</evidence>
<evidence type="ECO:0000256" key="2">
    <source>
        <dbReference type="SAM" id="Phobius"/>
    </source>
</evidence>
<proteinExistence type="predicted"/>
<accession>A0AAU0PYV3</accession>
<keyword evidence="2" id="KW-1133">Transmembrane helix</keyword>
<dbReference type="EMBL" id="CP137757">
    <property type="protein sequence ID" value="WPF24457.1"/>
    <property type="molecule type" value="Genomic_DNA"/>
</dbReference>
<feature type="transmembrane region" description="Helical" evidence="2">
    <location>
        <begin position="98"/>
        <end position="119"/>
    </location>
</feature>
<sequence length="182" mass="19474">MSNSRKKRSANRGVQRKSDQRPSPEQPREDVQAARDHQQDASEAELTLPSTVKWAGYVGLIEGAVGLIAAIVMVIQTARGHGDGDAKVEGVLASWGSGYGTALWFVIIFGAVAAAGWALTRGKRWGRAPVAMLNMLLLPVAWYMFSSSRPDLGIPTLLVSLVGLGLIFNPAAVSWAASRYGQ</sequence>
<reference evidence="3 4" key="1">
    <citation type="submission" date="2023-10" db="EMBL/GenBank/DDBJ databases">
        <title>complete genome sequence of Corynebacterium pseudokroppenstedtii P15-C1.</title>
        <authorList>
            <person name="Bruggemann H."/>
            <person name="Poehlein A."/>
        </authorList>
    </citation>
    <scope>NUCLEOTIDE SEQUENCE [LARGE SCALE GENOMIC DNA]</scope>
    <source>
        <strain evidence="3 4">P15_C1</strain>
    </source>
</reference>
<evidence type="ECO:0008006" key="5">
    <source>
        <dbReference type="Google" id="ProtNLM"/>
    </source>
</evidence>
<dbReference type="Proteomes" id="UP001174314">
    <property type="component" value="Chromosome"/>
</dbReference>
<feature type="transmembrane region" description="Helical" evidence="2">
    <location>
        <begin position="54"/>
        <end position="78"/>
    </location>
</feature>
<dbReference type="RefSeq" id="WP_236881855.1">
    <property type="nucleotide sequence ID" value="NZ_CP137757.1"/>
</dbReference>
<gene>
    <name evidence="3" type="ORF">Q0N40_07915</name>
</gene>
<organism evidence="3 4">
    <name type="scientific">Corynebacterium pseudokroppenstedtii</name>
    <dbReference type="NCBI Taxonomy" id="2804917"/>
    <lineage>
        <taxon>Bacteria</taxon>
        <taxon>Bacillati</taxon>
        <taxon>Actinomycetota</taxon>
        <taxon>Actinomycetes</taxon>
        <taxon>Mycobacteriales</taxon>
        <taxon>Corynebacteriaceae</taxon>
        <taxon>Corynebacterium</taxon>
    </lineage>
</organism>
<keyword evidence="2" id="KW-0812">Transmembrane</keyword>